<dbReference type="PRINTS" id="PR01078">
    <property type="entry name" value="AMINACHANNEL"/>
</dbReference>
<organism evidence="14 15">
    <name type="scientific">Orchesella cincta</name>
    <name type="common">Springtail</name>
    <name type="synonym">Podura cincta</name>
    <dbReference type="NCBI Taxonomy" id="48709"/>
    <lineage>
        <taxon>Eukaryota</taxon>
        <taxon>Metazoa</taxon>
        <taxon>Ecdysozoa</taxon>
        <taxon>Arthropoda</taxon>
        <taxon>Hexapoda</taxon>
        <taxon>Collembola</taxon>
        <taxon>Entomobryomorpha</taxon>
        <taxon>Entomobryoidea</taxon>
        <taxon>Orchesellidae</taxon>
        <taxon>Orchesellinae</taxon>
        <taxon>Orchesella</taxon>
    </lineage>
</organism>
<proteinExistence type="inferred from homology"/>
<evidence type="ECO:0000256" key="4">
    <source>
        <dbReference type="ARBA" id="ARBA00022461"/>
    </source>
</evidence>
<evidence type="ECO:0000256" key="6">
    <source>
        <dbReference type="ARBA" id="ARBA00022989"/>
    </source>
</evidence>
<dbReference type="GO" id="GO:0005886">
    <property type="term" value="C:plasma membrane"/>
    <property type="evidence" value="ECO:0007669"/>
    <property type="project" value="TreeGrafter"/>
</dbReference>
<dbReference type="AlphaFoldDB" id="A0A1D2NJS0"/>
<dbReference type="STRING" id="48709.A0A1D2NJS0"/>
<reference evidence="14 15" key="1">
    <citation type="journal article" date="2016" name="Genome Biol. Evol.">
        <title>Gene Family Evolution Reflects Adaptation to Soil Environmental Stressors in the Genome of the Collembolan Orchesella cincta.</title>
        <authorList>
            <person name="Faddeeva-Vakhrusheva A."/>
            <person name="Derks M.F."/>
            <person name="Anvar S.Y."/>
            <person name="Agamennone V."/>
            <person name="Suring W."/>
            <person name="Smit S."/>
            <person name="van Straalen N.M."/>
            <person name="Roelofs D."/>
        </authorList>
    </citation>
    <scope>NUCLEOTIDE SEQUENCE [LARGE SCALE GENOMIC DNA]</scope>
    <source>
        <tissue evidence="14">Mixed pool</tissue>
    </source>
</reference>
<feature type="transmembrane region" description="Helical" evidence="13">
    <location>
        <begin position="6"/>
        <end position="24"/>
    </location>
</feature>
<dbReference type="Gene3D" id="1.10.287.770">
    <property type="entry name" value="YojJ-like"/>
    <property type="match status" value="1"/>
</dbReference>
<dbReference type="OMA" id="NYAITER"/>
<evidence type="ECO:0000256" key="5">
    <source>
        <dbReference type="ARBA" id="ARBA00022692"/>
    </source>
</evidence>
<evidence type="ECO:0000256" key="13">
    <source>
        <dbReference type="SAM" id="Phobius"/>
    </source>
</evidence>
<dbReference type="Pfam" id="PF00858">
    <property type="entry name" value="ASC"/>
    <property type="match status" value="2"/>
</dbReference>
<sequence length="534" mass="61144">MGIFWGIAILSFVIFSGFVVNNVIEKYYDNPIIISFQPQETSISQIPFPAVTICNVNILKATVMREVFEDLKLQLRKTNHTYSLAVEESIVLNEYLAHHCLAAPSFRRLLEEQLIDANGEADFVQDLSDFLTLNYAITERISPDAFEEMYKEKTMNFTRAASPHCADMVLKCMWDNKFIECKDFFFPVSTQHGSCCAFNLMPRFILKNLSANESRVKQEMEDLPDGAIKEWKQFEEKNLIQNVSESYKTKYPKHQKTGGKPYGLSILINPETDMYSTCTTNDAWGFKVLAHSPISFPTMMDYGVAVPPNSEVFIHLEPEVTIAEARLKSVKKKKRGCYLPDDRGAQLKTYKFYTADNCKDECIADRTYERCHCVRYFMPTLLLTSENYSIVHIYLGTDSLYAKERKRLYDWPDLLASAGGLLSLTLGFSIISVIEAVYFFTLRVWFHFRSGGNDSHQSSSRSKEIMKLSTVVKTRKTNQIHNESMTNYYNWLSTTSVVTKQLAVAPAKRPLKQRQTPDFQLLANPTQSGYSFVS</sequence>
<evidence type="ECO:0000256" key="12">
    <source>
        <dbReference type="RuleBase" id="RU000679"/>
    </source>
</evidence>
<keyword evidence="10 12" id="KW-0739">Sodium transport</keyword>
<evidence type="ECO:0000256" key="3">
    <source>
        <dbReference type="ARBA" id="ARBA00022448"/>
    </source>
</evidence>
<name>A0A1D2NJS0_ORCCI</name>
<dbReference type="InterPro" id="IPR001873">
    <property type="entry name" value="ENaC"/>
</dbReference>
<evidence type="ECO:0000256" key="9">
    <source>
        <dbReference type="ARBA" id="ARBA00023136"/>
    </source>
</evidence>
<dbReference type="Gene3D" id="2.60.470.10">
    <property type="entry name" value="Acid-sensing ion channels like domains"/>
    <property type="match status" value="1"/>
</dbReference>
<comment type="similarity">
    <text evidence="2 12">Belongs to the amiloride-sensitive sodium channel (TC 1.A.6) family.</text>
</comment>
<evidence type="ECO:0000256" key="1">
    <source>
        <dbReference type="ARBA" id="ARBA00004141"/>
    </source>
</evidence>
<evidence type="ECO:0000313" key="14">
    <source>
        <dbReference type="EMBL" id="ODN05491.1"/>
    </source>
</evidence>
<evidence type="ECO:0000256" key="8">
    <source>
        <dbReference type="ARBA" id="ARBA00023065"/>
    </source>
</evidence>
<keyword evidence="6 13" id="KW-1133">Transmembrane helix</keyword>
<evidence type="ECO:0000256" key="10">
    <source>
        <dbReference type="ARBA" id="ARBA00023201"/>
    </source>
</evidence>
<dbReference type="PANTHER" id="PTHR11690:SF243">
    <property type="entry name" value="PICKPOCKET 12-RELATED"/>
    <property type="match status" value="1"/>
</dbReference>
<keyword evidence="8 12" id="KW-0406">Ion transport</keyword>
<keyword evidence="11 12" id="KW-0407">Ion channel</keyword>
<comment type="caution">
    <text evidence="14">The sequence shown here is derived from an EMBL/GenBank/DDBJ whole genome shotgun (WGS) entry which is preliminary data.</text>
</comment>
<keyword evidence="4 12" id="KW-0894">Sodium channel</keyword>
<dbReference type="EMBL" id="LJIJ01000022">
    <property type="protein sequence ID" value="ODN05491.1"/>
    <property type="molecule type" value="Genomic_DNA"/>
</dbReference>
<evidence type="ECO:0000256" key="11">
    <source>
        <dbReference type="ARBA" id="ARBA00023303"/>
    </source>
</evidence>
<dbReference type="Proteomes" id="UP000094527">
    <property type="component" value="Unassembled WGS sequence"/>
</dbReference>
<evidence type="ECO:0000256" key="2">
    <source>
        <dbReference type="ARBA" id="ARBA00007193"/>
    </source>
</evidence>
<feature type="transmembrane region" description="Helical" evidence="13">
    <location>
        <begin position="415"/>
        <end position="440"/>
    </location>
</feature>
<keyword evidence="9 13" id="KW-0472">Membrane</keyword>
<gene>
    <name evidence="14" type="ORF">Ocin01_01220</name>
</gene>
<evidence type="ECO:0000256" key="7">
    <source>
        <dbReference type="ARBA" id="ARBA00023053"/>
    </source>
</evidence>
<comment type="subcellular location">
    <subcellularLocation>
        <location evidence="1">Membrane</location>
        <topology evidence="1">Multi-pass membrane protein</topology>
    </subcellularLocation>
</comment>
<protein>
    <submittedName>
        <fullName evidence="14">Pickpocket protein 28</fullName>
    </submittedName>
</protein>
<evidence type="ECO:0000313" key="15">
    <source>
        <dbReference type="Proteomes" id="UP000094527"/>
    </source>
</evidence>
<keyword evidence="7" id="KW-0915">Sodium</keyword>
<keyword evidence="15" id="KW-1185">Reference proteome</keyword>
<dbReference type="OrthoDB" id="6021021at2759"/>
<dbReference type="GO" id="GO:0015280">
    <property type="term" value="F:ligand-gated sodium channel activity"/>
    <property type="evidence" value="ECO:0007669"/>
    <property type="project" value="TreeGrafter"/>
</dbReference>
<dbReference type="PANTHER" id="PTHR11690">
    <property type="entry name" value="AMILORIDE-SENSITIVE SODIUM CHANNEL-RELATED"/>
    <property type="match status" value="1"/>
</dbReference>
<accession>A0A1D2NJS0</accession>
<keyword evidence="5 12" id="KW-0812">Transmembrane</keyword>
<keyword evidence="3 12" id="KW-0813">Transport</keyword>